<dbReference type="InterPro" id="IPR013517">
    <property type="entry name" value="FG-GAP"/>
</dbReference>
<feature type="repeat" description="FG-GAP" evidence="13">
    <location>
        <begin position="449"/>
        <end position="488"/>
    </location>
</feature>
<keyword evidence="17" id="KW-1185">Reference proteome</keyword>
<keyword evidence="10" id="KW-0472">Membrane</keyword>
<dbReference type="InterPro" id="IPR000413">
    <property type="entry name" value="Integrin_alpha"/>
</dbReference>
<dbReference type="GO" id="GO:0046872">
    <property type="term" value="F:metal ion binding"/>
    <property type="evidence" value="ECO:0007669"/>
    <property type="project" value="UniProtKB-KW"/>
</dbReference>
<dbReference type="Proteomes" id="UP000472260">
    <property type="component" value="Unassembled WGS sequence"/>
</dbReference>
<keyword evidence="8 14" id="KW-0130">Cell adhesion</keyword>
<keyword evidence="6" id="KW-0677">Repeat</keyword>
<accession>A0A671PS53</accession>
<evidence type="ECO:0000256" key="5">
    <source>
        <dbReference type="ARBA" id="ARBA00022729"/>
    </source>
</evidence>
<dbReference type="Gene3D" id="2.130.10.130">
    <property type="entry name" value="Integrin alpha, N-terminal"/>
    <property type="match status" value="2"/>
</dbReference>
<evidence type="ECO:0000313" key="17">
    <source>
        <dbReference type="Proteomes" id="UP000472260"/>
    </source>
</evidence>
<dbReference type="PROSITE" id="PS51470">
    <property type="entry name" value="FG_GAP"/>
    <property type="match status" value="3"/>
</dbReference>
<dbReference type="GO" id="GO:0008305">
    <property type="term" value="C:integrin complex"/>
    <property type="evidence" value="ECO:0007669"/>
    <property type="project" value="InterPro"/>
</dbReference>
<evidence type="ECO:0000256" key="13">
    <source>
        <dbReference type="PROSITE-ProRule" id="PRU00803"/>
    </source>
</evidence>
<reference evidence="16" key="1">
    <citation type="submission" date="2025-08" db="UniProtKB">
        <authorList>
            <consortium name="Ensembl"/>
        </authorList>
    </citation>
    <scope>IDENTIFICATION</scope>
</reference>
<organism evidence="16 17">
    <name type="scientific">Sinocyclocheilus anshuiensis</name>
    <dbReference type="NCBI Taxonomy" id="1608454"/>
    <lineage>
        <taxon>Eukaryota</taxon>
        <taxon>Metazoa</taxon>
        <taxon>Chordata</taxon>
        <taxon>Craniata</taxon>
        <taxon>Vertebrata</taxon>
        <taxon>Euteleostomi</taxon>
        <taxon>Actinopterygii</taxon>
        <taxon>Neopterygii</taxon>
        <taxon>Teleostei</taxon>
        <taxon>Ostariophysi</taxon>
        <taxon>Cypriniformes</taxon>
        <taxon>Cyprinidae</taxon>
        <taxon>Cyprininae</taxon>
        <taxon>Sinocyclocheilus</taxon>
    </lineage>
</organism>
<dbReference type="PANTHER" id="PTHR23220:SF26">
    <property type="entry name" value="INTEGRIN ALPHA-10"/>
    <property type="match status" value="1"/>
</dbReference>
<dbReference type="InterPro" id="IPR002035">
    <property type="entry name" value="VWF_A"/>
</dbReference>
<proteinExistence type="inferred from homology"/>
<dbReference type="PRINTS" id="PR00453">
    <property type="entry name" value="VWFADOMAIN"/>
</dbReference>
<evidence type="ECO:0000256" key="4">
    <source>
        <dbReference type="ARBA" id="ARBA00022723"/>
    </source>
</evidence>
<feature type="repeat" description="FG-GAP" evidence="13">
    <location>
        <begin position="499"/>
        <end position="557"/>
    </location>
</feature>
<evidence type="ECO:0000256" key="2">
    <source>
        <dbReference type="ARBA" id="ARBA00008054"/>
    </source>
</evidence>
<dbReference type="GO" id="GO:0009897">
    <property type="term" value="C:external side of plasma membrane"/>
    <property type="evidence" value="ECO:0007669"/>
    <property type="project" value="TreeGrafter"/>
</dbReference>
<reference evidence="16" key="2">
    <citation type="submission" date="2025-09" db="UniProtKB">
        <authorList>
            <consortium name="Ensembl"/>
        </authorList>
    </citation>
    <scope>IDENTIFICATION</scope>
</reference>
<keyword evidence="7" id="KW-0106">Calcium</keyword>
<comment type="similarity">
    <text evidence="2 14">Belongs to the integrin alpha chain family.</text>
</comment>
<feature type="signal peptide" evidence="14">
    <location>
        <begin position="1"/>
        <end position="20"/>
    </location>
</feature>
<evidence type="ECO:0000256" key="1">
    <source>
        <dbReference type="ARBA" id="ARBA00004479"/>
    </source>
</evidence>
<comment type="subcellular location">
    <subcellularLocation>
        <location evidence="1 14">Membrane</location>
        <topology evidence="1 14">Single-pass type I membrane protein</topology>
    </subcellularLocation>
</comment>
<gene>
    <name evidence="16" type="primary">LOC107673033</name>
</gene>
<dbReference type="InterPro" id="IPR028994">
    <property type="entry name" value="Integrin_alpha_N"/>
</dbReference>
<protein>
    <submittedName>
        <fullName evidence="16">Integrin alpha-10-like</fullName>
    </submittedName>
</protein>
<dbReference type="PRINTS" id="PR01185">
    <property type="entry name" value="INTEGRINA"/>
</dbReference>
<evidence type="ECO:0000256" key="10">
    <source>
        <dbReference type="ARBA" id="ARBA00023136"/>
    </source>
</evidence>
<evidence type="ECO:0000256" key="7">
    <source>
        <dbReference type="ARBA" id="ARBA00022837"/>
    </source>
</evidence>
<evidence type="ECO:0000259" key="15">
    <source>
        <dbReference type="PROSITE" id="PS50234"/>
    </source>
</evidence>
<feature type="chain" id="PRO_5025711636" evidence="14">
    <location>
        <begin position="21"/>
        <end position="609"/>
    </location>
</feature>
<keyword evidence="3" id="KW-0812">Transmembrane</keyword>
<evidence type="ECO:0000256" key="8">
    <source>
        <dbReference type="ARBA" id="ARBA00022889"/>
    </source>
</evidence>
<dbReference type="GO" id="GO:0033627">
    <property type="term" value="P:cell adhesion mediated by integrin"/>
    <property type="evidence" value="ECO:0007669"/>
    <property type="project" value="TreeGrafter"/>
</dbReference>
<sequence>MLTTVCIILLYVSVLGLCECFNIDVKRPRIFSGPEDALFGFSVLQHENNGEKSILVGAPWDGPQNNRKGDIYKCIVGDEINSNCENAFQNVSRNLKNSHLGMTLTTAASDGFLACAPLWSQECGTSLFSTGIFLAFSNLTEQILCLFFTGCTTYMDIVIVLDGSNSIYPWYEVQNFLSNILSKFHISPEQMQVGVLQYGEISVHEWSLRDYQTTQDVVEAAKNISRQEGRETRTAYAVQMACTEAFSPDRGAREGATKVMIVVTDGESHDGEDLPESLAECEKRNITRYAIAVLGHYIRRQQDPETFINEIKYIASDPDEKYFFNVTDEAALNDIVDALGDRIFSLEGTLGYNESAFLMEMSQIGFSTHILDVSFSVLKESKEGQLKPSREAFEKEFPLELKNHAAYLGYTVSSVVVGDWRRLYVAGAPRFKHKGKVILFDLTPEGDVIITQALNGEQIGSYFGSEVCVVDVDQDGITDILLIAAPMFLGAGNKEKGKVYIYCLDGKAQDARFGYAMAVAPDLNHDGYADLLVGAPLEDDHQGALYIYHGDEYYIIPHYKQVNISLVHVWRSPIGLTQSDLMTSLSHGTAGWFSLVLVANELDAQHSNI</sequence>
<evidence type="ECO:0000256" key="3">
    <source>
        <dbReference type="ARBA" id="ARBA00022692"/>
    </source>
</evidence>
<evidence type="ECO:0000256" key="9">
    <source>
        <dbReference type="ARBA" id="ARBA00023037"/>
    </source>
</evidence>
<dbReference type="CDD" id="cd01469">
    <property type="entry name" value="vWA_integrins_alpha_subunit"/>
    <property type="match status" value="1"/>
</dbReference>
<evidence type="ECO:0000313" key="16">
    <source>
        <dbReference type="Ensembl" id="ENSSANP00000060892.1"/>
    </source>
</evidence>
<evidence type="ECO:0000256" key="14">
    <source>
        <dbReference type="RuleBase" id="RU003762"/>
    </source>
</evidence>
<dbReference type="SUPFAM" id="SSF53300">
    <property type="entry name" value="vWA-like"/>
    <property type="match status" value="1"/>
</dbReference>
<keyword evidence="11 14" id="KW-0675">Receptor</keyword>
<dbReference type="Ensembl" id="ENSSANT00000064760.1">
    <property type="protein sequence ID" value="ENSSANP00000060892.1"/>
    <property type="gene ID" value="ENSSANG00000030411.1"/>
</dbReference>
<evidence type="ECO:0000256" key="6">
    <source>
        <dbReference type="ARBA" id="ARBA00022737"/>
    </source>
</evidence>
<dbReference type="PROSITE" id="PS50234">
    <property type="entry name" value="VWFA"/>
    <property type="match status" value="1"/>
</dbReference>
<evidence type="ECO:0000256" key="11">
    <source>
        <dbReference type="ARBA" id="ARBA00023170"/>
    </source>
</evidence>
<keyword evidence="4" id="KW-0479">Metal-binding</keyword>
<dbReference type="GO" id="GO:0007160">
    <property type="term" value="P:cell-matrix adhesion"/>
    <property type="evidence" value="ECO:0007669"/>
    <property type="project" value="TreeGrafter"/>
</dbReference>
<dbReference type="InterPro" id="IPR013519">
    <property type="entry name" value="Int_alpha_beta-p"/>
</dbReference>
<keyword evidence="5 14" id="KW-0732">Signal</keyword>
<dbReference type="Gene3D" id="3.40.50.410">
    <property type="entry name" value="von Willebrand factor, type A domain"/>
    <property type="match status" value="1"/>
</dbReference>
<keyword evidence="12" id="KW-0325">Glycoprotein</keyword>
<dbReference type="GO" id="GO:0005178">
    <property type="term" value="F:integrin binding"/>
    <property type="evidence" value="ECO:0007669"/>
    <property type="project" value="TreeGrafter"/>
</dbReference>
<dbReference type="SUPFAM" id="SSF69318">
    <property type="entry name" value="Integrin alpha N-terminal domain"/>
    <property type="match status" value="1"/>
</dbReference>
<dbReference type="AlphaFoldDB" id="A0A671PS53"/>
<dbReference type="InterPro" id="IPR036465">
    <property type="entry name" value="vWFA_dom_sf"/>
</dbReference>
<dbReference type="Pfam" id="PF00092">
    <property type="entry name" value="VWA"/>
    <property type="match status" value="1"/>
</dbReference>
<feature type="repeat" description="FG-GAP" evidence="13">
    <location>
        <begin position="25"/>
        <end position="83"/>
    </location>
</feature>
<dbReference type="FunFam" id="3.40.50.410:FF:000012">
    <property type="entry name" value="Integrin, alpha 10"/>
    <property type="match status" value="1"/>
</dbReference>
<dbReference type="SMART" id="SM00327">
    <property type="entry name" value="VWA"/>
    <property type="match status" value="1"/>
</dbReference>
<feature type="domain" description="VWFA" evidence="15">
    <location>
        <begin position="156"/>
        <end position="339"/>
    </location>
</feature>
<evidence type="ECO:0000256" key="12">
    <source>
        <dbReference type="ARBA" id="ARBA00023180"/>
    </source>
</evidence>
<dbReference type="PANTHER" id="PTHR23220">
    <property type="entry name" value="INTEGRIN ALPHA"/>
    <property type="match status" value="1"/>
</dbReference>
<name>A0A671PS53_9TELE</name>
<dbReference type="Pfam" id="PF01839">
    <property type="entry name" value="FG-GAP"/>
    <property type="match status" value="2"/>
</dbReference>
<keyword evidence="9 14" id="KW-0401">Integrin</keyword>
<dbReference type="GO" id="GO:0007229">
    <property type="term" value="P:integrin-mediated signaling pathway"/>
    <property type="evidence" value="ECO:0007669"/>
    <property type="project" value="UniProtKB-KW"/>
</dbReference>
<dbReference type="SMART" id="SM00191">
    <property type="entry name" value="Int_alpha"/>
    <property type="match status" value="4"/>
</dbReference>
<dbReference type="GO" id="GO:0098609">
    <property type="term" value="P:cell-cell adhesion"/>
    <property type="evidence" value="ECO:0007669"/>
    <property type="project" value="TreeGrafter"/>
</dbReference>